<comment type="subunit">
    <text evidence="7">Consists of a catalytic RNA component (M1 or rnpB) and a protein subunit.</text>
</comment>
<evidence type="ECO:0000313" key="8">
    <source>
        <dbReference type="EMBL" id="ACF47328.1"/>
    </source>
</evidence>
<gene>
    <name evidence="7" type="primary">rnpA</name>
    <name evidence="8" type="ordered locus">Paes_2337</name>
</gene>
<keyword evidence="9" id="KW-1185">Reference proteome</keyword>
<dbReference type="PROSITE" id="PS00648">
    <property type="entry name" value="RIBONUCLEASE_P"/>
    <property type="match status" value="1"/>
</dbReference>
<dbReference type="STRING" id="290512.Paes_2337"/>
<dbReference type="Gene3D" id="3.30.230.10">
    <property type="match status" value="1"/>
</dbReference>
<keyword evidence="4 7" id="KW-0255">Endonuclease</keyword>
<reference evidence="8" key="1">
    <citation type="submission" date="2008-06" db="EMBL/GenBank/DDBJ databases">
        <title>Complete sequence of chromosome of Prosthecochloris aestuarii DSM 271.</title>
        <authorList>
            <consortium name="US DOE Joint Genome Institute"/>
            <person name="Lucas S."/>
            <person name="Copeland A."/>
            <person name="Lapidus A."/>
            <person name="Glavina del Rio T."/>
            <person name="Dalin E."/>
            <person name="Tice H."/>
            <person name="Bruce D."/>
            <person name="Goodwin L."/>
            <person name="Pitluck S."/>
            <person name="Schmutz J."/>
            <person name="Larimer F."/>
            <person name="Land M."/>
            <person name="Hauser L."/>
            <person name="Kyrpides N."/>
            <person name="Anderson I."/>
            <person name="Liu Z."/>
            <person name="Li T."/>
            <person name="Zhao F."/>
            <person name="Overmann J."/>
            <person name="Bryant D.A."/>
            <person name="Richardson P."/>
        </authorList>
    </citation>
    <scope>NUCLEOTIDE SEQUENCE [LARGE SCALE GENOMIC DNA]</scope>
    <source>
        <strain evidence="8">DSM 271</strain>
    </source>
</reference>
<evidence type="ECO:0000256" key="3">
    <source>
        <dbReference type="ARBA" id="ARBA00022722"/>
    </source>
</evidence>
<evidence type="ECO:0000313" key="9">
    <source>
        <dbReference type="Proteomes" id="UP000002725"/>
    </source>
</evidence>
<dbReference type="GO" id="GO:0004526">
    <property type="term" value="F:ribonuclease P activity"/>
    <property type="evidence" value="ECO:0007669"/>
    <property type="project" value="UniProtKB-UniRule"/>
</dbReference>
<sequence length="140" mass="15974">MENSCRNTLRKDEILRGRKVVSELFDSGSSIKGEFLRIVFASLSLDGLSCRRGNTLVLFVVGKKNVPSAVDRNRIKRLMREAYRHEKCVAVNCAEHLGQHDGRALCIALIYTGRSRSKVQADRFRKEVRRLLEAVRQQIS</sequence>
<evidence type="ECO:0000256" key="7">
    <source>
        <dbReference type="HAMAP-Rule" id="MF_00227"/>
    </source>
</evidence>
<keyword evidence="6 7" id="KW-0694">RNA-binding</keyword>
<keyword evidence="3 7" id="KW-0540">Nuclease</keyword>
<dbReference type="InterPro" id="IPR014721">
    <property type="entry name" value="Ribsml_uS5_D2-typ_fold_subgr"/>
</dbReference>
<keyword evidence="5 7" id="KW-0378">Hydrolase</keyword>
<dbReference type="HAMAP" id="MF_00227">
    <property type="entry name" value="RNase_P"/>
    <property type="match status" value="1"/>
</dbReference>
<dbReference type="KEGG" id="paa:Paes_2337"/>
<comment type="catalytic activity">
    <reaction evidence="7">
        <text>Endonucleolytic cleavage of RNA, removing 5'-extranucleotides from tRNA precursor.</text>
        <dbReference type="EC" id="3.1.26.5"/>
    </reaction>
</comment>
<dbReference type="GO" id="GO:0001682">
    <property type="term" value="P:tRNA 5'-leader removal"/>
    <property type="evidence" value="ECO:0007669"/>
    <property type="project" value="UniProtKB-UniRule"/>
</dbReference>
<dbReference type="AlphaFoldDB" id="B4S6X3"/>
<dbReference type="Proteomes" id="UP000002725">
    <property type="component" value="Chromosome"/>
</dbReference>
<evidence type="ECO:0000256" key="1">
    <source>
        <dbReference type="ARBA" id="ARBA00002663"/>
    </source>
</evidence>
<dbReference type="EMBL" id="CP001108">
    <property type="protein sequence ID" value="ACF47328.1"/>
    <property type="molecule type" value="Genomic_DNA"/>
</dbReference>
<comment type="function">
    <text evidence="1 7">RNaseP catalyzes the removal of the 5'-leader sequence from pre-tRNA to produce the mature 5'-terminus. It can also cleave other RNA substrates such as 4.5S RNA. The protein component plays an auxiliary but essential role in vivo by binding to the 5'-leader sequence and broadening the substrate specificity of the ribozyme.</text>
</comment>
<dbReference type="EC" id="3.1.26.5" evidence="7"/>
<name>B4S6X3_PROA2</name>
<keyword evidence="2 7" id="KW-0819">tRNA processing</keyword>
<accession>B4S6X3</accession>
<evidence type="ECO:0000256" key="5">
    <source>
        <dbReference type="ARBA" id="ARBA00022801"/>
    </source>
</evidence>
<protein>
    <recommendedName>
        <fullName evidence="7">Ribonuclease P protein component</fullName>
        <shortName evidence="7">RNase P protein</shortName>
        <shortName evidence="7">RNaseP protein</shortName>
        <ecNumber evidence="7">3.1.26.5</ecNumber>
    </recommendedName>
    <alternativeName>
        <fullName evidence="7">Protein C5</fullName>
    </alternativeName>
</protein>
<dbReference type="InterPro" id="IPR020568">
    <property type="entry name" value="Ribosomal_Su5_D2-typ_SF"/>
</dbReference>
<dbReference type="GO" id="GO:0000049">
    <property type="term" value="F:tRNA binding"/>
    <property type="evidence" value="ECO:0007669"/>
    <property type="project" value="UniProtKB-UniRule"/>
</dbReference>
<comment type="similarity">
    <text evidence="7">Belongs to the RnpA family.</text>
</comment>
<evidence type="ECO:0000256" key="4">
    <source>
        <dbReference type="ARBA" id="ARBA00022759"/>
    </source>
</evidence>
<dbReference type="Pfam" id="PF00825">
    <property type="entry name" value="Ribonuclease_P"/>
    <property type="match status" value="1"/>
</dbReference>
<dbReference type="NCBIfam" id="NF002511">
    <property type="entry name" value="PRK01903.2-2"/>
    <property type="match status" value="1"/>
</dbReference>
<dbReference type="InterPro" id="IPR000100">
    <property type="entry name" value="RNase_P"/>
</dbReference>
<dbReference type="eggNOG" id="COG0594">
    <property type="taxonomic scope" value="Bacteria"/>
</dbReference>
<dbReference type="HOGENOM" id="CLU_117179_1_1_10"/>
<proteinExistence type="inferred from homology"/>
<evidence type="ECO:0000256" key="6">
    <source>
        <dbReference type="ARBA" id="ARBA00022884"/>
    </source>
</evidence>
<dbReference type="InterPro" id="IPR020539">
    <property type="entry name" value="RNase_P_CS"/>
</dbReference>
<dbReference type="SUPFAM" id="SSF54211">
    <property type="entry name" value="Ribosomal protein S5 domain 2-like"/>
    <property type="match status" value="1"/>
</dbReference>
<organism evidence="8 9">
    <name type="scientific">Prosthecochloris aestuarii (strain DSM 271 / SK 413)</name>
    <dbReference type="NCBI Taxonomy" id="290512"/>
    <lineage>
        <taxon>Bacteria</taxon>
        <taxon>Pseudomonadati</taxon>
        <taxon>Chlorobiota</taxon>
        <taxon>Chlorobiia</taxon>
        <taxon>Chlorobiales</taxon>
        <taxon>Chlorobiaceae</taxon>
        <taxon>Prosthecochloris</taxon>
    </lineage>
</organism>
<evidence type="ECO:0000256" key="2">
    <source>
        <dbReference type="ARBA" id="ARBA00022694"/>
    </source>
</evidence>